<gene>
    <name evidence="5" type="primary">Dwil\GK14313</name>
    <name evidence="5" type="ORF">Dwil_GK14313</name>
</gene>
<dbReference type="GO" id="GO:0007623">
    <property type="term" value="P:circadian rhythm"/>
    <property type="evidence" value="ECO:0007669"/>
    <property type="project" value="UniProtKB-ARBA"/>
</dbReference>
<dbReference type="PANTHER" id="PTHR11008">
    <property type="entry name" value="PROTEIN TAKEOUT-LIKE PROTEIN"/>
    <property type="match status" value="1"/>
</dbReference>
<feature type="signal peptide" evidence="4">
    <location>
        <begin position="1"/>
        <end position="21"/>
    </location>
</feature>
<dbReference type="Proteomes" id="UP000007798">
    <property type="component" value="Unassembled WGS sequence"/>
</dbReference>
<proteinExistence type="inferred from homology"/>
<dbReference type="Gene3D" id="3.15.10.30">
    <property type="entry name" value="Haemolymph juvenile hormone binding protein"/>
    <property type="match status" value="1"/>
</dbReference>
<keyword evidence="1 4" id="KW-0732">Signal</keyword>
<dbReference type="AlphaFoldDB" id="B4NII1"/>
<keyword evidence="6" id="KW-1185">Reference proteome</keyword>
<protein>
    <submittedName>
        <fullName evidence="5">Uncharacterized protein</fullName>
    </submittedName>
</protein>
<evidence type="ECO:0000256" key="1">
    <source>
        <dbReference type="ARBA" id="ARBA00022729"/>
    </source>
</evidence>
<evidence type="ECO:0000313" key="6">
    <source>
        <dbReference type="Proteomes" id="UP000007798"/>
    </source>
</evidence>
<evidence type="ECO:0000256" key="3">
    <source>
        <dbReference type="ARBA" id="ARBA00060902"/>
    </source>
</evidence>
<dbReference type="SMR" id="B4NII1"/>
<sequence length="266" mass="30837">MWKILFAVLSVEFIYFNVCQSQSLTKDIKKCHFGDTTCLIKTINDIIQKYPRGIPALGMKPINVVDINNTELLNQADIGGIKFEFKMYDQVNYGFENTTITNLIGFGKDPTTEYMEIHGNIPSLIHKGKYLANGQILLLRLNATGESTSDFQNFHFVLKLKVQMEYRNNKRYLKIYELVPRVSLDRWIIWLEDFFPENSDLTTAVNKVINSNWVEFWNEVEPAILNVFTDVFTHLVGDIFQKTPYDDLFLADDDDSEEHTEIPIKS</sequence>
<name>B4NII1_DROWI</name>
<dbReference type="Pfam" id="PF06585">
    <property type="entry name" value="JHBP"/>
    <property type="match status" value="1"/>
</dbReference>
<dbReference type="InParanoid" id="B4NII1"/>
<keyword evidence="2" id="KW-0090">Biological rhythms</keyword>
<dbReference type="SMART" id="SM00700">
    <property type="entry name" value="JHBP"/>
    <property type="match status" value="1"/>
</dbReference>
<organism evidence="5 6">
    <name type="scientific">Drosophila willistoni</name>
    <name type="common">Fruit fly</name>
    <dbReference type="NCBI Taxonomy" id="7260"/>
    <lineage>
        <taxon>Eukaryota</taxon>
        <taxon>Metazoa</taxon>
        <taxon>Ecdysozoa</taxon>
        <taxon>Arthropoda</taxon>
        <taxon>Hexapoda</taxon>
        <taxon>Insecta</taxon>
        <taxon>Pterygota</taxon>
        <taxon>Neoptera</taxon>
        <taxon>Endopterygota</taxon>
        <taxon>Diptera</taxon>
        <taxon>Brachycera</taxon>
        <taxon>Muscomorpha</taxon>
        <taxon>Ephydroidea</taxon>
        <taxon>Drosophilidae</taxon>
        <taxon>Drosophila</taxon>
        <taxon>Sophophora</taxon>
    </lineage>
</organism>
<feature type="chain" id="PRO_5006458449" evidence="4">
    <location>
        <begin position="22"/>
        <end position="266"/>
    </location>
</feature>
<dbReference type="KEGG" id="dwi:6650321"/>
<dbReference type="FunFam" id="3.15.10.30:FF:000001">
    <property type="entry name" value="Takeout-like protein 1"/>
    <property type="match status" value="1"/>
</dbReference>
<evidence type="ECO:0000256" key="4">
    <source>
        <dbReference type="SAM" id="SignalP"/>
    </source>
</evidence>
<accession>B4NII1</accession>
<dbReference type="EMBL" id="CH964272">
    <property type="protein sequence ID" value="EDW84804.2"/>
    <property type="molecule type" value="Genomic_DNA"/>
</dbReference>
<dbReference type="HOGENOM" id="CLU_069908_0_2_1"/>
<dbReference type="InterPro" id="IPR038606">
    <property type="entry name" value="To_sf"/>
</dbReference>
<evidence type="ECO:0000256" key="2">
    <source>
        <dbReference type="ARBA" id="ARBA00023108"/>
    </source>
</evidence>
<dbReference type="PANTHER" id="PTHR11008:SF32">
    <property type="entry name" value="CIRCADIAN CLOCK-CONTROLLED PROTEIN DAYWAKE-RELATED"/>
    <property type="match status" value="1"/>
</dbReference>
<dbReference type="InterPro" id="IPR010562">
    <property type="entry name" value="Haemolymph_juvenile_hormone-bd"/>
</dbReference>
<comment type="similarity">
    <text evidence="3">Belongs to the TO family.</text>
</comment>
<evidence type="ECO:0000313" key="5">
    <source>
        <dbReference type="EMBL" id="EDW84804.2"/>
    </source>
</evidence>
<reference evidence="5 6" key="1">
    <citation type="journal article" date="2007" name="Nature">
        <title>Evolution of genes and genomes on the Drosophila phylogeny.</title>
        <authorList>
            <consortium name="Drosophila 12 Genomes Consortium"/>
            <person name="Clark A.G."/>
            <person name="Eisen M.B."/>
            <person name="Smith D.R."/>
            <person name="Bergman C.M."/>
            <person name="Oliver B."/>
            <person name="Markow T.A."/>
            <person name="Kaufman T.C."/>
            <person name="Kellis M."/>
            <person name="Gelbart W."/>
            <person name="Iyer V.N."/>
            <person name="Pollard D.A."/>
            <person name="Sackton T.B."/>
            <person name="Larracuente A.M."/>
            <person name="Singh N.D."/>
            <person name="Abad J.P."/>
            <person name="Abt D.N."/>
            <person name="Adryan B."/>
            <person name="Aguade M."/>
            <person name="Akashi H."/>
            <person name="Anderson W.W."/>
            <person name="Aquadro C.F."/>
            <person name="Ardell D.H."/>
            <person name="Arguello R."/>
            <person name="Artieri C.G."/>
            <person name="Barbash D.A."/>
            <person name="Barker D."/>
            <person name="Barsanti P."/>
            <person name="Batterham P."/>
            <person name="Batzoglou S."/>
            <person name="Begun D."/>
            <person name="Bhutkar A."/>
            <person name="Blanco E."/>
            <person name="Bosak S.A."/>
            <person name="Bradley R.K."/>
            <person name="Brand A.D."/>
            <person name="Brent M.R."/>
            <person name="Brooks A.N."/>
            <person name="Brown R.H."/>
            <person name="Butlin R.K."/>
            <person name="Caggese C."/>
            <person name="Calvi B.R."/>
            <person name="Bernardo de Carvalho A."/>
            <person name="Caspi A."/>
            <person name="Castrezana S."/>
            <person name="Celniker S.E."/>
            <person name="Chang J.L."/>
            <person name="Chapple C."/>
            <person name="Chatterji S."/>
            <person name="Chinwalla A."/>
            <person name="Civetta A."/>
            <person name="Clifton S.W."/>
            <person name="Comeron J.M."/>
            <person name="Costello J.C."/>
            <person name="Coyne J.A."/>
            <person name="Daub J."/>
            <person name="David R.G."/>
            <person name="Delcher A.L."/>
            <person name="Delehaunty K."/>
            <person name="Do C.B."/>
            <person name="Ebling H."/>
            <person name="Edwards K."/>
            <person name="Eickbush T."/>
            <person name="Evans J.D."/>
            <person name="Filipski A."/>
            <person name="Findeiss S."/>
            <person name="Freyhult E."/>
            <person name="Fulton L."/>
            <person name="Fulton R."/>
            <person name="Garcia A.C."/>
            <person name="Gardiner A."/>
            <person name="Garfield D.A."/>
            <person name="Garvin B.E."/>
            <person name="Gibson G."/>
            <person name="Gilbert D."/>
            <person name="Gnerre S."/>
            <person name="Godfrey J."/>
            <person name="Good R."/>
            <person name="Gotea V."/>
            <person name="Gravely B."/>
            <person name="Greenberg A.J."/>
            <person name="Griffiths-Jones S."/>
            <person name="Gross S."/>
            <person name="Guigo R."/>
            <person name="Gustafson E.A."/>
            <person name="Haerty W."/>
            <person name="Hahn M.W."/>
            <person name="Halligan D.L."/>
            <person name="Halpern A.L."/>
            <person name="Halter G.M."/>
            <person name="Han M.V."/>
            <person name="Heger A."/>
            <person name="Hillier L."/>
            <person name="Hinrichs A.S."/>
            <person name="Holmes I."/>
            <person name="Hoskins R.A."/>
            <person name="Hubisz M.J."/>
            <person name="Hultmark D."/>
            <person name="Huntley M.A."/>
            <person name="Jaffe D.B."/>
            <person name="Jagadeeshan S."/>
            <person name="Jeck W.R."/>
            <person name="Johnson J."/>
            <person name="Jones C.D."/>
            <person name="Jordan W.C."/>
            <person name="Karpen G.H."/>
            <person name="Kataoka E."/>
            <person name="Keightley P.D."/>
            <person name="Kheradpour P."/>
            <person name="Kirkness E.F."/>
            <person name="Koerich L.B."/>
            <person name="Kristiansen K."/>
            <person name="Kudrna D."/>
            <person name="Kulathinal R.J."/>
            <person name="Kumar S."/>
            <person name="Kwok R."/>
            <person name="Lander E."/>
            <person name="Langley C.H."/>
            <person name="Lapoint R."/>
            <person name="Lazzaro B.P."/>
            <person name="Lee S.J."/>
            <person name="Levesque L."/>
            <person name="Li R."/>
            <person name="Lin C.F."/>
            <person name="Lin M.F."/>
            <person name="Lindblad-Toh K."/>
            <person name="Llopart A."/>
            <person name="Long M."/>
            <person name="Low L."/>
            <person name="Lozovsky E."/>
            <person name="Lu J."/>
            <person name="Luo M."/>
            <person name="Machado C.A."/>
            <person name="Makalowski W."/>
            <person name="Marzo M."/>
            <person name="Matsuda M."/>
            <person name="Matzkin L."/>
            <person name="McAllister B."/>
            <person name="McBride C.S."/>
            <person name="McKernan B."/>
            <person name="McKernan K."/>
            <person name="Mendez-Lago M."/>
            <person name="Minx P."/>
            <person name="Mollenhauer M.U."/>
            <person name="Montooth K."/>
            <person name="Mount S.M."/>
            <person name="Mu X."/>
            <person name="Myers E."/>
            <person name="Negre B."/>
            <person name="Newfeld S."/>
            <person name="Nielsen R."/>
            <person name="Noor M.A."/>
            <person name="O'Grady P."/>
            <person name="Pachter L."/>
            <person name="Papaceit M."/>
            <person name="Parisi M.J."/>
            <person name="Parisi M."/>
            <person name="Parts L."/>
            <person name="Pedersen J.S."/>
            <person name="Pesole G."/>
            <person name="Phillippy A.M."/>
            <person name="Ponting C.P."/>
            <person name="Pop M."/>
            <person name="Porcelli D."/>
            <person name="Powell J.R."/>
            <person name="Prohaska S."/>
            <person name="Pruitt K."/>
            <person name="Puig M."/>
            <person name="Quesneville H."/>
            <person name="Ram K.R."/>
            <person name="Rand D."/>
            <person name="Rasmussen M.D."/>
            <person name="Reed L.K."/>
            <person name="Reenan R."/>
            <person name="Reily A."/>
            <person name="Remington K.A."/>
            <person name="Rieger T.T."/>
            <person name="Ritchie M.G."/>
            <person name="Robin C."/>
            <person name="Rogers Y.H."/>
            <person name="Rohde C."/>
            <person name="Rozas J."/>
            <person name="Rubenfield M.J."/>
            <person name="Ruiz A."/>
            <person name="Russo S."/>
            <person name="Salzberg S.L."/>
            <person name="Sanchez-Gracia A."/>
            <person name="Saranga D.J."/>
            <person name="Sato H."/>
            <person name="Schaeffer S.W."/>
            <person name="Schatz M.C."/>
            <person name="Schlenke T."/>
            <person name="Schwartz R."/>
            <person name="Segarra C."/>
            <person name="Singh R.S."/>
            <person name="Sirot L."/>
            <person name="Sirota M."/>
            <person name="Sisneros N.B."/>
            <person name="Smith C.D."/>
            <person name="Smith T.F."/>
            <person name="Spieth J."/>
            <person name="Stage D.E."/>
            <person name="Stark A."/>
            <person name="Stephan W."/>
            <person name="Strausberg R.L."/>
            <person name="Strempel S."/>
            <person name="Sturgill D."/>
            <person name="Sutton G."/>
            <person name="Sutton G.G."/>
            <person name="Tao W."/>
            <person name="Teichmann S."/>
            <person name="Tobari Y.N."/>
            <person name="Tomimura Y."/>
            <person name="Tsolas J.M."/>
            <person name="Valente V.L."/>
            <person name="Venter E."/>
            <person name="Venter J.C."/>
            <person name="Vicario S."/>
            <person name="Vieira F.G."/>
            <person name="Vilella A.J."/>
            <person name="Villasante A."/>
            <person name="Walenz B."/>
            <person name="Wang J."/>
            <person name="Wasserman M."/>
            <person name="Watts T."/>
            <person name="Wilson D."/>
            <person name="Wilson R.K."/>
            <person name="Wing R.A."/>
            <person name="Wolfner M.F."/>
            <person name="Wong A."/>
            <person name="Wong G.K."/>
            <person name="Wu C.I."/>
            <person name="Wu G."/>
            <person name="Yamamoto D."/>
            <person name="Yang H.P."/>
            <person name="Yang S.P."/>
            <person name="Yorke J.A."/>
            <person name="Yoshida K."/>
            <person name="Zdobnov E."/>
            <person name="Zhang P."/>
            <person name="Zhang Y."/>
            <person name="Zimin A.V."/>
            <person name="Baldwin J."/>
            <person name="Abdouelleil A."/>
            <person name="Abdulkadir J."/>
            <person name="Abebe A."/>
            <person name="Abera B."/>
            <person name="Abreu J."/>
            <person name="Acer S.C."/>
            <person name="Aftuck L."/>
            <person name="Alexander A."/>
            <person name="An P."/>
            <person name="Anderson E."/>
            <person name="Anderson S."/>
            <person name="Arachi H."/>
            <person name="Azer M."/>
            <person name="Bachantsang P."/>
            <person name="Barry A."/>
            <person name="Bayul T."/>
            <person name="Berlin A."/>
            <person name="Bessette D."/>
            <person name="Bloom T."/>
            <person name="Blye J."/>
            <person name="Boguslavskiy L."/>
            <person name="Bonnet C."/>
            <person name="Boukhgalter B."/>
            <person name="Bourzgui I."/>
            <person name="Brown A."/>
            <person name="Cahill P."/>
            <person name="Channer S."/>
            <person name="Cheshatsang Y."/>
            <person name="Chuda L."/>
            <person name="Citroen M."/>
            <person name="Collymore A."/>
            <person name="Cooke P."/>
            <person name="Costello M."/>
            <person name="D'Aco K."/>
            <person name="Daza R."/>
            <person name="De Haan G."/>
            <person name="DeGray S."/>
            <person name="DeMaso C."/>
            <person name="Dhargay N."/>
            <person name="Dooley K."/>
            <person name="Dooley E."/>
            <person name="Doricent M."/>
            <person name="Dorje P."/>
            <person name="Dorjee K."/>
            <person name="Dupes A."/>
            <person name="Elong R."/>
            <person name="Falk J."/>
            <person name="Farina A."/>
            <person name="Faro S."/>
            <person name="Ferguson D."/>
            <person name="Fisher S."/>
            <person name="Foley C.D."/>
            <person name="Franke A."/>
            <person name="Friedrich D."/>
            <person name="Gadbois L."/>
            <person name="Gearin G."/>
            <person name="Gearin C.R."/>
            <person name="Giannoukos G."/>
            <person name="Goode T."/>
            <person name="Graham J."/>
            <person name="Grandbois E."/>
            <person name="Grewal S."/>
            <person name="Gyaltsen K."/>
            <person name="Hafez N."/>
            <person name="Hagos B."/>
            <person name="Hall J."/>
            <person name="Henson C."/>
            <person name="Hollinger A."/>
            <person name="Honan T."/>
            <person name="Huard M.D."/>
            <person name="Hughes L."/>
            <person name="Hurhula B."/>
            <person name="Husby M.E."/>
            <person name="Kamat A."/>
            <person name="Kanga B."/>
            <person name="Kashin S."/>
            <person name="Khazanovich D."/>
            <person name="Kisner P."/>
            <person name="Lance K."/>
            <person name="Lara M."/>
            <person name="Lee W."/>
            <person name="Lennon N."/>
            <person name="Letendre F."/>
            <person name="LeVine R."/>
            <person name="Lipovsky A."/>
            <person name="Liu X."/>
            <person name="Liu J."/>
            <person name="Liu S."/>
            <person name="Lokyitsang T."/>
            <person name="Lokyitsang Y."/>
            <person name="Lubonja R."/>
            <person name="Lui A."/>
            <person name="MacDonald P."/>
            <person name="Magnisalis V."/>
            <person name="Maru K."/>
            <person name="Matthews C."/>
            <person name="McCusker W."/>
            <person name="McDonough S."/>
            <person name="Mehta T."/>
            <person name="Meldrim J."/>
            <person name="Meneus L."/>
            <person name="Mihai O."/>
            <person name="Mihalev A."/>
            <person name="Mihova T."/>
            <person name="Mittelman R."/>
            <person name="Mlenga V."/>
            <person name="Montmayeur A."/>
            <person name="Mulrain L."/>
            <person name="Navidi A."/>
            <person name="Naylor J."/>
            <person name="Negash T."/>
            <person name="Nguyen T."/>
            <person name="Nguyen N."/>
            <person name="Nicol R."/>
            <person name="Norbu C."/>
            <person name="Norbu N."/>
            <person name="Novod N."/>
            <person name="O'Neill B."/>
            <person name="Osman S."/>
            <person name="Markiewicz E."/>
            <person name="Oyono O.L."/>
            <person name="Patti C."/>
            <person name="Phunkhang P."/>
            <person name="Pierre F."/>
            <person name="Priest M."/>
            <person name="Raghuraman S."/>
            <person name="Rege F."/>
            <person name="Reyes R."/>
            <person name="Rise C."/>
            <person name="Rogov P."/>
            <person name="Ross K."/>
            <person name="Ryan E."/>
            <person name="Settipalli S."/>
            <person name="Shea T."/>
            <person name="Sherpa N."/>
            <person name="Shi L."/>
            <person name="Shih D."/>
            <person name="Sparrow T."/>
            <person name="Spaulding J."/>
            <person name="Stalker J."/>
            <person name="Stange-Thomann N."/>
            <person name="Stavropoulos S."/>
            <person name="Stone C."/>
            <person name="Strader C."/>
            <person name="Tesfaye S."/>
            <person name="Thomson T."/>
            <person name="Thoulutsang Y."/>
            <person name="Thoulutsang D."/>
            <person name="Topham K."/>
            <person name="Topping I."/>
            <person name="Tsamla T."/>
            <person name="Vassiliev H."/>
            <person name="Vo A."/>
            <person name="Wangchuk T."/>
            <person name="Wangdi T."/>
            <person name="Weiand M."/>
            <person name="Wilkinson J."/>
            <person name="Wilson A."/>
            <person name="Yadav S."/>
            <person name="Young G."/>
            <person name="Yu Q."/>
            <person name="Zembek L."/>
            <person name="Zhong D."/>
            <person name="Zimmer A."/>
            <person name="Zwirko Z."/>
            <person name="Jaffe D.B."/>
            <person name="Alvarez P."/>
            <person name="Brockman W."/>
            <person name="Butler J."/>
            <person name="Chin C."/>
            <person name="Gnerre S."/>
            <person name="Grabherr M."/>
            <person name="Kleber M."/>
            <person name="Mauceli E."/>
            <person name="MacCallum I."/>
        </authorList>
    </citation>
    <scope>NUCLEOTIDE SEQUENCE [LARGE SCALE GENOMIC DNA]</scope>
    <source>
        <strain evidence="6">Tucson 14030-0811.24</strain>
    </source>
</reference>
<dbReference type="GO" id="GO:0005615">
    <property type="term" value="C:extracellular space"/>
    <property type="evidence" value="ECO:0007669"/>
    <property type="project" value="TreeGrafter"/>
</dbReference>
<dbReference type="OrthoDB" id="8190514at2759"/>